<dbReference type="CDD" id="cd24032">
    <property type="entry name" value="ASKHA_NBD_TsaB"/>
    <property type="match status" value="1"/>
</dbReference>
<dbReference type="InterPro" id="IPR022496">
    <property type="entry name" value="T6A_TsaB"/>
</dbReference>
<dbReference type="PANTHER" id="PTHR11735">
    <property type="entry name" value="TRNA N6-ADENOSINE THREONYLCARBAMOYLTRANSFERASE"/>
    <property type="match status" value="1"/>
</dbReference>
<dbReference type="InterPro" id="IPR000905">
    <property type="entry name" value="Gcp-like_dom"/>
</dbReference>
<dbReference type="RefSeq" id="WP_194214708.1">
    <property type="nucleotide sequence ID" value="NZ_CP061205.1"/>
</dbReference>
<dbReference type="PANTHER" id="PTHR11735:SF11">
    <property type="entry name" value="TRNA THREONYLCARBAMOYLADENOSINE BIOSYNTHESIS PROTEIN TSAB"/>
    <property type="match status" value="1"/>
</dbReference>
<evidence type="ECO:0000259" key="1">
    <source>
        <dbReference type="Pfam" id="PF00814"/>
    </source>
</evidence>
<dbReference type="InterPro" id="IPR043129">
    <property type="entry name" value="ATPase_NBD"/>
</dbReference>
<keyword evidence="3" id="KW-1185">Reference proteome</keyword>
<accession>A0ABV7D031</accession>
<dbReference type="NCBIfam" id="TIGR03725">
    <property type="entry name" value="T6A_YeaZ"/>
    <property type="match status" value="1"/>
</dbReference>
<dbReference type="EC" id="2.3.1.234" evidence="2"/>
<sequence>MHILSIDTSETQCAAAIVTSSGESVAKTEDIGRGHAERLLPMVDELLAQCAITYADLGRIVVVTGPGTFTGLRIGLSVARGLAVALGIPCVGITSLAAVAARAYSEGVEGVAHSIIKGRAGQVFHQAYSGVDDTGFPLYLSSPANMDAEKAAALVQENHGIVVGTGADMVLLPESDTALYMPGIMADPVVLAKIGALLPPDSYPPEPAYYRDADAAKARPAFLVQTGS</sequence>
<evidence type="ECO:0000313" key="3">
    <source>
        <dbReference type="Proteomes" id="UP001595444"/>
    </source>
</evidence>
<protein>
    <submittedName>
        <fullName evidence="2">tRNA (Adenosine(37)-N6)-threonylcarbamoyltransferase complex dimerization subunit type 1 TsaB</fullName>
        <ecNumber evidence="2">2.3.1.234</ecNumber>
    </submittedName>
</protein>
<evidence type="ECO:0000313" key="2">
    <source>
        <dbReference type="EMBL" id="MFC3050309.1"/>
    </source>
</evidence>
<organism evidence="2 3">
    <name type="scientific">Kordiimonas pumila</name>
    <dbReference type="NCBI Taxonomy" id="2161677"/>
    <lineage>
        <taxon>Bacteria</taxon>
        <taxon>Pseudomonadati</taxon>
        <taxon>Pseudomonadota</taxon>
        <taxon>Alphaproteobacteria</taxon>
        <taxon>Kordiimonadales</taxon>
        <taxon>Kordiimonadaceae</taxon>
        <taxon>Kordiimonas</taxon>
    </lineage>
</organism>
<name>A0ABV7D031_9PROT</name>
<dbReference type="Gene3D" id="3.30.420.40">
    <property type="match status" value="2"/>
</dbReference>
<reference evidence="3" key="1">
    <citation type="journal article" date="2019" name="Int. J. Syst. Evol. Microbiol.">
        <title>The Global Catalogue of Microorganisms (GCM) 10K type strain sequencing project: providing services to taxonomists for standard genome sequencing and annotation.</title>
        <authorList>
            <consortium name="The Broad Institute Genomics Platform"/>
            <consortium name="The Broad Institute Genome Sequencing Center for Infectious Disease"/>
            <person name="Wu L."/>
            <person name="Ma J."/>
        </authorList>
    </citation>
    <scope>NUCLEOTIDE SEQUENCE [LARGE SCALE GENOMIC DNA]</scope>
    <source>
        <strain evidence="3">KCTC 62164</strain>
    </source>
</reference>
<proteinExistence type="predicted"/>
<feature type="domain" description="Gcp-like" evidence="1">
    <location>
        <begin position="31"/>
        <end position="129"/>
    </location>
</feature>
<dbReference type="SUPFAM" id="SSF53067">
    <property type="entry name" value="Actin-like ATPase domain"/>
    <property type="match status" value="1"/>
</dbReference>
<comment type="caution">
    <text evidence="2">The sequence shown here is derived from an EMBL/GenBank/DDBJ whole genome shotgun (WGS) entry which is preliminary data.</text>
</comment>
<keyword evidence="2" id="KW-0808">Transferase</keyword>
<keyword evidence="2" id="KW-0012">Acyltransferase</keyword>
<dbReference type="GO" id="GO:0061711">
    <property type="term" value="F:tRNA N(6)-L-threonylcarbamoyladenine synthase activity"/>
    <property type="evidence" value="ECO:0007669"/>
    <property type="project" value="UniProtKB-EC"/>
</dbReference>
<dbReference type="EMBL" id="JBHRSL010000001">
    <property type="protein sequence ID" value="MFC3050309.1"/>
    <property type="molecule type" value="Genomic_DNA"/>
</dbReference>
<dbReference type="Proteomes" id="UP001595444">
    <property type="component" value="Unassembled WGS sequence"/>
</dbReference>
<gene>
    <name evidence="2" type="primary">tsaB</name>
    <name evidence="2" type="ORF">ACFOKA_00170</name>
</gene>
<dbReference type="Pfam" id="PF00814">
    <property type="entry name" value="TsaD"/>
    <property type="match status" value="1"/>
</dbReference>